<proteinExistence type="predicted"/>
<gene>
    <name evidence="1" type="ORF">MM415A04326_0009</name>
    <name evidence="2" type="ORF">MM415B04941_0008</name>
</gene>
<sequence>MKGKISQIDKIPITMKDGTIKDKFSIHFEDDPKAYESWSCSFKVGDEAEGEVSEREWNDKTFYSIKFAGSQKTGGGGFQSRGKSPDELKQQVRSFAASYSKDVTVAFINQGTIKDSKAADASVLHYFNLFKGILEG</sequence>
<accession>A0A6M3JIZ1</accession>
<dbReference type="EMBL" id="MT141733">
    <property type="protein sequence ID" value="QJA69750.1"/>
    <property type="molecule type" value="Genomic_DNA"/>
</dbReference>
<dbReference type="EMBL" id="MT143369">
    <property type="protein sequence ID" value="QJA96088.1"/>
    <property type="molecule type" value="Genomic_DNA"/>
</dbReference>
<organism evidence="1">
    <name type="scientific">viral metagenome</name>
    <dbReference type="NCBI Taxonomy" id="1070528"/>
    <lineage>
        <taxon>unclassified sequences</taxon>
        <taxon>metagenomes</taxon>
        <taxon>organismal metagenomes</taxon>
    </lineage>
</organism>
<evidence type="ECO:0000313" key="1">
    <source>
        <dbReference type="EMBL" id="QJA69750.1"/>
    </source>
</evidence>
<dbReference type="AlphaFoldDB" id="A0A6M3JIZ1"/>
<evidence type="ECO:0000313" key="2">
    <source>
        <dbReference type="EMBL" id="QJA96088.1"/>
    </source>
</evidence>
<protein>
    <submittedName>
        <fullName evidence="1">Uncharacterized protein</fullName>
    </submittedName>
</protein>
<name>A0A6M3JIZ1_9ZZZZ</name>
<reference evidence="1" key="1">
    <citation type="submission" date="2020-03" db="EMBL/GenBank/DDBJ databases">
        <title>The deep terrestrial virosphere.</title>
        <authorList>
            <person name="Holmfeldt K."/>
            <person name="Nilsson E."/>
            <person name="Simone D."/>
            <person name="Lopez-Fernandez M."/>
            <person name="Wu X."/>
            <person name="de Brujin I."/>
            <person name="Lundin D."/>
            <person name="Andersson A."/>
            <person name="Bertilsson S."/>
            <person name="Dopson M."/>
        </authorList>
    </citation>
    <scope>NUCLEOTIDE SEQUENCE</scope>
    <source>
        <strain evidence="1">MM415A04326</strain>
        <strain evidence="2">MM415B04941</strain>
    </source>
</reference>